<dbReference type="InterPro" id="IPR027417">
    <property type="entry name" value="P-loop_NTPase"/>
</dbReference>
<keyword evidence="12" id="KW-1185">Reference proteome</keyword>
<dbReference type="GO" id="GO:0008233">
    <property type="term" value="F:peptidase activity"/>
    <property type="evidence" value="ECO:0007669"/>
    <property type="project" value="InterPro"/>
</dbReference>
<dbReference type="CDD" id="cd03228">
    <property type="entry name" value="ABCC_MRP_Like"/>
    <property type="match status" value="1"/>
</dbReference>
<dbReference type="Gene3D" id="3.40.50.300">
    <property type="entry name" value="P-loop containing nucleotide triphosphate hydrolases"/>
    <property type="match status" value="1"/>
</dbReference>
<dbReference type="InterPro" id="IPR039421">
    <property type="entry name" value="Type_1_exporter"/>
</dbReference>
<evidence type="ECO:0000259" key="10">
    <source>
        <dbReference type="PROSITE" id="PS50990"/>
    </source>
</evidence>
<feature type="transmembrane region" description="Helical" evidence="7">
    <location>
        <begin position="309"/>
        <end position="325"/>
    </location>
</feature>
<comment type="subcellular location">
    <subcellularLocation>
        <location evidence="1">Cell membrane</location>
        <topology evidence="1">Multi-pass membrane protein</topology>
    </subcellularLocation>
</comment>
<feature type="transmembrane region" description="Helical" evidence="7">
    <location>
        <begin position="204"/>
        <end position="225"/>
    </location>
</feature>
<accession>A0A512IMU4</accession>
<evidence type="ECO:0000256" key="6">
    <source>
        <dbReference type="ARBA" id="ARBA00023136"/>
    </source>
</evidence>
<evidence type="ECO:0000256" key="5">
    <source>
        <dbReference type="ARBA" id="ARBA00022989"/>
    </source>
</evidence>
<evidence type="ECO:0000256" key="1">
    <source>
        <dbReference type="ARBA" id="ARBA00004651"/>
    </source>
</evidence>
<dbReference type="AlphaFoldDB" id="A0A512IMU4"/>
<organism evidence="11 12">
    <name type="scientific">Methylobacterium haplocladii</name>
    <dbReference type="NCBI Taxonomy" id="1176176"/>
    <lineage>
        <taxon>Bacteria</taxon>
        <taxon>Pseudomonadati</taxon>
        <taxon>Pseudomonadota</taxon>
        <taxon>Alphaproteobacteria</taxon>
        <taxon>Hyphomicrobiales</taxon>
        <taxon>Methylobacteriaceae</taxon>
        <taxon>Methylobacterium</taxon>
    </lineage>
</organism>
<keyword evidence="2 7" id="KW-0812">Transmembrane</keyword>
<dbReference type="GO" id="GO:0034040">
    <property type="term" value="F:ATPase-coupled lipid transmembrane transporter activity"/>
    <property type="evidence" value="ECO:0007669"/>
    <property type="project" value="TreeGrafter"/>
</dbReference>
<feature type="transmembrane region" description="Helical" evidence="7">
    <location>
        <begin position="168"/>
        <end position="189"/>
    </location>
</feature>
<keyword evidence="6 7" id="KW-0472">Membrane</keyword>
<evidence type="ECO:0000256" key="7">
    <source>
        <dbReference type="SAM" id="Phobius"/>
    </source>
</evidence>
<dbReference type="GO" id="GO:0006508">
    <property type="term" value="P:proteolysis"/>
    <property type="evidence" value="ECO:0007669"/>
    <property type="project" value="InterPro"/>
</dbReference>
<keyword evidence="3" id="KW-0547">Nucleotide-binding</keyword>
<dbReference type="Pfam" id="PF00664">
    <property type="entry name" value="ABC_membrane"/>
    <property type="match status" value="1"/>
</dbReference>
<feature type="domain" description="ABC transporter" evidence="8">
    <location>
        <begin position="483"/>
        <end position="711"/>
    </location>
</feature>
<evidence type="ECO:0000256" key="4">
    <source>
        <dbReference type="ARBA" id="ARBA00022840"/>
    </source>
</evidence>
<dbReference type="Gene3D" id="3.90.70.10">
    <property type="entry name" value="Cysteine proteinases"/>
    <property type="match status" value="1"/>
</dbReference>
<dbReference type="PROSITE" id="PS50929">
    <property type="entry name" value="ABC_TM1F"/>
    <property type="match status" value="1"/>
</dbReference>
<dbReference type="InterPro" id="IPR003593">
    <property type="entry name" value="AAA+_ATPase"/>
</dbReference>
<dbReference type="InterPro" id="IPR011527">
    <property type="entry name" value="ABC1_TM_dom"/>
</dbReference>
<evidence type="ECO:0000313" key="11">
    <source>
        <dbReference type="EMBL" id="GEO98952.1"/>
    </source>
</evidence>
<dbReference type="PANTHER" id="PTHR24221:SF606">
    <property type="entry name" value="COLICIN V SECRETION-PROCESSING ATP-BINDING PROTEIN"/>
    <property type="match status" value="1"/>
</dbReference>
<dbReference type="GO" id="GO:0005886">
    <property type="term" value="C:plasma membrane"/>
    <property type="evidence" value="ECO:0007669"/>
    <property type="project" value="UniProtKB-SubCell"/>
</dbReference>
<reference evidence="11 12" key="1">
    <citation type="submission" date="2019-07" db="EMBL/GenBank/DDBJ databases">
        <title>Whole genome shotgun sequence of Methylobacterium haplocladii NBRC 107714.</title>
        <authorList>
            <person name="Hosoyama A."/>
            <person name="Uohara A."/>
            <person name="Ohji S."/>
            <person name="Ichikawa N."/>
        </authorList>
    </citation>
    <scope>NUCLEOTIDE SEQUENCE [LARGE SCALE GENOMIC DNA]</scope>
    <source>
        <strain evidence="11 12">NBRC 107714</strain>
    </source>
</reference>
<dbReference type="SUPFAM" id="SSF90123">
    <property type="entry name" value="ABC transporter transmembrane region"/>
    <property type="match status" value="1"/>
</dbReference>
<dbReference type="Pfam" id="PF00005">
    <property type="entry name" value="ABC_tran"/>
    <property type="match status" value="1"/>
</dbReference>
<keyword evidence="5 7" id="KW-1133">Transmembrane helix</keyword>
<evidence type="ECO:0000256" key="3">
    <source>
        <dbReference type="ARBA" id="ARBA00022741"/>
    </source>
</evidence>
<evidence type="ECO:0000313" key="12">
    <source>
        <dbReference type="Proteomes" id="UP000321258"/>
    </source>
</evidence>
<dbReference type="EMBL" id="BJZT01000013">
    <property type="protein sequence ID" value="GEO98952.1"/>
    <property type="molecule type" value="Genomic_DNA"/>
</dbReference>
<dbReference type="PROSITE" id="PS50990">
    <property type="entry name" value="PEPTIDASE_C39"/>
    <property type="match status" value="1"/>
</dbReference>
<dbReference type="RefSeq" id="WP_147077821.1">
    <property type="nucleotide sequence ID" value="NZ_BJZT01000013.1"/>
</dbReference>
<feature type="domain" description="Peptidase C39" evidence="10">
    <location>
        <begin position="17"/>
        <end position="137"/>
    </location>
</feature>
<dbReference type="GO" id="GO:0140359">
    <property type="term" value="F:ABC-type transporter activity"/>
    <property type="evidence" value="ECO:0007669"/>
    <property type="project" value="InterPro"/>
</dbReference>
<protein>
    <submittedName>
        <fullName evidence="11">ABC transporter</fullName>
    </submittedName>
</protein>
<dbReference type="SUPFAM" id="SSF52540">
    <property type="entry name" value="P-loop containing nucleoside triphosphate hydrolases"/>
    <property type="match status" value="1"/>
</dbReference>
<dbReference type="PROSITE" id="PS50893">
    <property type="entry name" value="ABC_TRANSPORTER_2"/>
    <property type="match status" value="1"/>
</dbReference>
<proteinExistence type="predicted"/>
<evidence type="ECO:0000259" key="9">
    <source>
        <dbReference type="PROSITE" id="PS50929"/>
    </source>
</evidence>
<dbReference type="GO" id="GO:0005524">
    <property type="term" value="F:ATP binding"/>
    <property type="evidence" value="ECO:0007669"/>
    <property type="project" value="UniProtKB-KW"/>
</dbReference>
<dbReference type="Pfam" id="PF03412">
    <property type="entry name" value="Peptidase_C39"/>
    <property type="match status" value="1"/>
</dbReference>
<dbReference type="Gene3D" id="1.20.1560.10">
    <property type="entry name" value="ABC transporter type 1, transmembrane domain"/>
    <property type="match status" value="1"/>
</dbReference>
<feature type="transmembrane region" description="Helical" evidence="7">
    <location>
        <begin position="393"/>
        <end position="416"/>
    </location>
</feature>
<dbReference type="GO" id="GO:0016887">
    <property type="term" value="F:ATP hydrolysis activity"/>
    <property type="evidence" value="ECO:0007669"/>
    <property type="project" value="InterPro"/>
</dbReference>
<evidence type="ECO:0000256" key="2">
    <source>
        <dbReference type="ARBA" id="ARBA00022692"/>
    </source>
</evidence>
<keyword evidence="4" id="KW-0067">ATP-binding</keyword>
<dbReference type="InterPro" id="IPR003439">
    <property type="entry name" value="ABC_transporter-like_ATP-bd"/>
</dbReference>
<feature type="domain" description="ABC transmembrane type-1" evidence="9">
    <location>
        <begin position="171"/>
        <end position="449"/>
    </location>
</feature>
<dbReference type="InterPro" id="IPR036640">
    <property type="entry name" value="ABC1_TM_sf"/>
</dbReference>
<dbReference type="PANTHER" id="PTHR24221">
    <property type="entry name" value="ATP-BINDING CASSETTE SUB-FAMILY B"/>
    <property type="match status" value="1"/>
</dbReference>
<dbReference type="SMART" id="SM00382">
    <property type="entry name" value="AAA"/>
    <property type="match status" value="1"/>
</dbReference>
<feature type="transmembrane region" description="Helical" evidence="7">
    <location>
        <begin position="422"/>
        <end position="442"/>
    </location>
</feature>
<gene>
    <name evidence="11" type="ORF">MHA02_13400</name>
</gene>
<evidence type="ECO:0000259" key="8">
    <source>
        <dbReference type="PROSITE" id="PS50893"/>
    </source>
</evidence>
<dbReference type="OrthoDB" id="9787557at2"/>
<dbReference type="Proteomes" id="UP000321258">
    <property type="component" value="Unassembled WGS sequence"/>
</dbReference>
<comment type="caution">
    <text evidence="11">The sequence shown here is derived from an EMBL/GenBank/DDBJ whole genome shotgun (WGS) entry which is preliminary data.</text>
</comment>
<name>A0A512IMU4_9HYPH</name>
<dbReference type="CDD" id="cd18567">
    <property type="entry name" value="ABC_6TM_CvaB_RaxB_like"/>
    <property type="match status" value="1"/>
</dbReference>
<dbReference type="InterPro" id="IPR005074">
    <property type="entry name" value="Peptidase_C39"/>
</dbReference>
<sequence length="711" mass="78089">MSMPFVSNKPRVRTLLQSEQQECGLACMAMIANAYGHNIDLPYMRSVHQIFKGGMTVAELYGLAGVFGFDARALGVENIDDLVGLKLPAILHWEGRHYVVLDRISRGTYYIHDPAVGRRAFSRADFAKHFSGVALEFQPRVSLEKIVSKDGLSLWAIVKSTGGFRATFWKILSVSIAVGLLALASPILLQVSLDFVLPQADLDLLAIIAIGLAAMLLFEAVGNWLRDMLILRASIGMQLQFSRSVVGHGLRLPLRYFEARHPGDFVTRLSSVDQVKAFAADGMVRSLADTGVSVISVALMLYYSVNMTLMVLATLALAIGMRTLFLQRTREATTEALTAKTEEVSTLLDGLDRIQIIKAHNVASRIEQRWFEKLSRYAGRDFISRRLQIDTQLAVHMIVTLGTVGTLYAGVVSVLLNQMTIGMLYAFFALRGSFFTMVDTLTTNLMHLTVIRSHVRRLEDVIQNEPEAPAKSAVIRKAIRRDVELTDIAISFGREERPVVRAANLRIDIEGGEHIAIVGESGSGKSSLLKVIASVAQPTSGSVLVDGQSLGRFGTMEYRSNIGVVFAEDGLFTATIAENVSLFDPDMPVERIRQALSIVGLDAEMEALPQGIATIVANNNSLLSTGQRRRVLAARAICRQPRLMLFDEITANLDAATEKDLLESLCRLPGGKIFVTHSDRVLAYVDRAYRLEDGVLKPMDLSAGPNELKIA</sequence>